<protein>
    <submittedName>
        <fullName evidence="1">Uncharacterized protein</fullName>
    </submittedName>
</protein>
<sequence>MATTWASKPPPKGGGFALGQRFKSFKESWHVYSRGFEAQTRPSVERGSTEASRPNVVIHRRQELSGMRGGRIGGVDTYQFPRLRRGFGGQVMVKHFYKGHHLWLHYLVKQ</sequence>
<evidence type="ECO:0000313" key="2">
    <source>
        <dbReference type="Proteomes" id="UP000176689"/>
    </source>
</evidence>
<name>A0A1F6E8N2_9BACT</name>
<reference evidence="1 2" key="1">
    <citation type="journal article" date="2016" name="Nat. Commun.">
        <title>Thousands of microbial genomes shed light on interconnected biogeochemical processes in an aquifer system.</title>
        <authorList>
            <person name="Anantharaman K."/>
            <person name="Brown C.T."/>
            <person name="Hug L.A."/>
            <person name="Sharon I."/>
            <person name="Castelle C.J."/>
            <person name="Probst A.J."/>
            <person name="Thomas B.C."/>
            <person name="Singh A."/>
            <person name="Wilkins M.J."/>
            <person name="Karaoz U."/>
            <person name="Brodie E.L."/>
            <person name="Williams K.H."/>
            <person name="Hubbard S.S."/>
            <person name="Banfield J.F."/>
        </authorList>
    </citation>
    <scope>NUCLEOTIDE SEQUENCE [LARGE SCALE GENOMIC DNA]</scope>
</reference>
<dbReference type="AlphaFoldDB" id="A0A1F6E8N2"/>
<dbReference type="EMBL" id="MFLP01000025">
    <property type="protein sequence ID" value="OGG70063.1"/>
    <property type="molecule type" value="Genomic_DNA"/>
</dbReference>
<proteinExistence type="predicted"/>
<comment type="caution">
    <text evidence="1">The sequence shown here is derived from an EMBL/GenBank/DDBJ whole genome shotgun (WGS) entry which is preliminary data.</text>
</comment>
<dbReference type="Proteomes" id="UP000176689">
    <property type="component" value="Unassembled WGS sequence"/>
</dbReference>
<accession>A0A1F6E8N2</accession>
<organism evidence="1 2">
    <name type="scientific">Candidatus Kaiserbacteria bacterium RIFCSPHIGHO2_12_FULL_53_13</name>
    <dbReference type="NCBI Taxonomy" id="1798502"/>
    <lineage>
        <taxon>Bacteria</taxon>
        <taxon>Candidatus Kaiseribacteriota</taxon>
    </lineage>
</organism>
<evidence type="ECO:0000313" key="1">
    <source>
        <dbReference type="EMBL" id="OGG70063.1"/>
    </source>
</evidence>
<gene>
    <name evidence="1" type="ORF">A3F27_03290</name>
</gene>